<dbReference type="InterPro" id="IPR035906">
    <property type="entry name" value="MetI-like_sf"/>
</dbReference>
<dbReference type="OrthoDB" id="2063054at2"/>
<evidence type="ECO:0000313" key="10">
    <source>
        <dbReference type="EMBL" id="PJJ71541.1"/>
    </source>
</evidence>
<proteinExistence type="inferred from homology"/>
<dbReference type="EMBL" id="PGFF01000001">
    <property type="protein sequence ID" value="PJJ71541.1"/>
    <property type="molecule type" value="Genomic_DNA"/>
</dbReference>
<dbReference type="PANTHER" id="PTHR43744">
    <property type="entry name" value="ABC TRANSPORTER PERMEASE PROTEIN MG189-RELATED-RELATED"/>
    <property type="match status" value="1"/>
</dbReference>
<evidence type="ECO:0000256" key="7">
    <source>
        <dbReference type="RuleBase" id="RU363032"/>
    </source>
</evidence>
<comment type="caution">
    <text evidence="10">The sequence shown here is derived from an EMBL/GenBank/DDBJ whole genome shotgun (WGS) entry which is preliminary data.</text>
</comment>
<evidence type="ECO:0000256" key="8">
    <source>
        <dbReference type="SAM" id="MobiDB-lite"/>
    </source>
</evidence>
<dbReference type="GO" id="GO:0055085">
    <property type="term" value="P:transmembrane transport"/>
    <property type="evidence" value="ECO:0007669"/>
    <property type="project" value="InterPro"/>
</dbReference>
<feature type="transmembrane region" description="Helical" evidence="7">
    <location>
        <begin position="147"/>
        <end position="169"/>
    </location>
</feature>
<dbReference type="PROSITE" id="PS50928">
    <property type="entry name" value="ABC_TM1"/>
    <property type="match status" value="1"/>
</dbReference>
<accession>A0A2M9CI06</accession>
<dbReference type="InterPro" id="IPR000515">
    <property type="entry name" value="MetI-like"/>
</dbReference>
<feature type="region of interest" description="Disordered" evidence="8">
    <location>
        <begin position="1"/>
        <end position="40"/>
    </location>
</feature>
<feature type="transmembrane region" description="Helical" evidence="7">
    <location>
        <begin position="53"/>
        <end position="71"/>
    </location>
</feature>
<feature type="compositionally biased region" description="Basic and acidic residues" evidence="8">
    <location>
        <begin position="1"/>
        <end position="11"/>
    </location>
</feature>
<keyword evidence="2 7" id="KW-0813">Transport</keyword>
<reference evidence="10 11" key="1">
    <citation type="submission" date="2017-11" db="EMBL/GenBank/DDBJ databases">
        <title>Genomic Encyclopedia of Archaeal and Bacterial Type Strains, Phase II (KMG-II): From Individual Species to Whole Genera.</title>
        <authorList>
            <person name="Goeker M."/>
        </authorList>
    </citation>
    <scope>NUCLEOTIDE SEQUENCE [LARGE SCALE GENOMIC DNA]</scope>
    <source>
        <strain evidence="10 11">DSM 27393</strain>
    </source>
</reference>
<evidence type="ECO:0000256" key="2">
    <source>
        <dbReference type="ARBA" id="ARBA00022448"/>
    </source>
</evidence>
<dbReference type="CDD" id="cd06261">
    <property type="entry name" value="TM_PBP2"/>
    <property type="match status" value="1"/>
</dbReference>
<dbReference type="PANTHER" id="PTHR43744:SF3">
    <property type="entry name" value="LACTOSE TRANSPORT SYSTEM PERMEASE PROTEIN LACG"/>
    <property type="match status" value="1"/>
</dbReference>
<keyword evidence="4 7" id="KW-0812">Transmembrane</keyword>
<dbReference type="RefSeq" id="WP_100363833.1">
    <property type="nucleotide sequence ID" value="NZ_PGFF01000001.1"/>
</dbReference>
<dbReference type="SUPFAM" id="SSF161098">
    <property type="entry name" value="MetI-like"/>
    <property type="match status" value="1"/>
</dbReference>
<evidence type="ECO:0000313" key="11">
    <source>
        <dbReference type="Proteomes" id="UP000228758"/>
    </source>
</evidence>
<feature type="transmembrane region" description="Helical" evidence="7">
    <location>
        <begin position="181"/>
        <end position="205"/>
    </location>
</feature>
<dbReference type="GO" id="GO:0005886">
    <property type="term" value="C:plasma membrane"/>
    <property type="evidence" value="ECO:0007669"/>
    <property type="project" value="UniProtKB-SubCell"/>
</dbReference>
<feature type="transmembrane region" description="Helical" evidence="7">
    <location>
        <begin position="282"/>
        <end position="300"/>
    </location>
</feature>
<dbReference type="Pfam" id="PF00528">
    <property type="entry name" value="BPD_transp_1"/>
    <property type="match status" value="1"/>
</dbReference>
<dbReference type="Proteomes" id="UP000228758">
    <property type="component" value="Unassembled WGS sequence"/>
</dbReference>
<comment type="subcellular location">
    <subcellularLocation>
        <location evidence="1 7">Cell membrane</location>
        <topology evidence="1 7">Multi-pass membrane protein</topology>
    </subcellularLocation>
</comment>
<dbReference type="AlphaFoldDB" id="A0A2M9CI06"/>
<keyword evidence="6 7" id="KW-0472">Membrane</keyword>
<dbReference type="Gene3D" id="1.10.3720.10">
    <property type="entry name" value="MetI-like"/>
    <property type="match status" value="1"/>
</dbReference>
<protein>
    <submittedName>
        <fullName evidence="10">Multiple sugar transport system permease protein</fullName>
    </submittedName>
</protein>
<sequence>MTAIDDAKRVSGPDAGTTPTPPRERAPRRQRPYRRRGSGDFARPTLGGLVGRYALLLFVTVLVVGPLVWQLSTSFKGPGDDIYTFPPNVVPTDPTLQNYVRVTDFIPVYLYAFHSLLVALGTVLSNTVLATFAGYAIGCMRFRGKRIVLGILLSTLLLPGEVTLTSQFLTIRNLGLADSLWGVFLPGAINAMNVLLVATACRAIPSEMLDAATVDGATTWQRIRHIVWPNVRGMVSVVAIFAFIGAWDDYLWPLVVLSDPAKYTLTVGMAYLNGNFQADPRLIAAGTMIALVPLVVMFSITQRFFFKGVQEGAVKG</sequence>
<evidence type="ECO:0000256" key="4">
    <source>
        <dbReference type="ARBA" id="ARBA00022692"/>
    </source>
</evidence>
<comment type="similarity">
    <text evidence="7">Belongs to the binding-protein-dependent transport system permease family.</text>
</comment>
<evidence type="ECO:0000256" key="5">
    <source>
        <dbReference type="ARBA" id="ARBA00022989"/>
    </source>
</evidence>
<organism evidence="10 11">
    <name type="scientific">Diaminobutyricimonas aerilata</name>
    <dbReference type="NCBI Taxonomy" id="1162967"/>
    <lineage>
        <taxon>Bacteria</taxon>
        <taxon>Bacillati</taxon>
        <taxon>Actinomycetota</taxon>
        <taxon>Actinomycetes</taxon>
        <taxon>Micrococcales</taxon>
        <taxon>Microbacteriaceae</taxon>
        <taxon>Diaminobutyricimonas</taxon>
    </lineage>
</organism>
<keyword evidence="11" id="KW-1185">Reference proteome</keyword>
<evidence type="ECO:0000256" key="6">
    <source>
        <dbReference type="ARBA" id="ARBA00023136"/>
    </source>
</evidence>
<evidence type="ECO:0000256" key="1">
    <source>
        <dbReference type="ARBA" id="ARBA00004651"/>
    </source>
</evidence>
<keyword evidence="10" id="KW-0762">Sugar transport</keyword>
<keyword evidence="5 7" id="KW-1133">Transmembrane helix</keyword>
<feature type="domain" description="ABC transmembrane type-1" evidence="9">
    <location>
        <begin position="112"/>
        <end position="300"/>
    </location>
</feature>
<feature type="transmembrane region" description="Helical" evidence="7">
    <location>
        <begin position="108"/>
        <end position="135"/>
    </location>
</feature>
<evidence type="ECO:0000256" key="3">
    <source>
        <dbReference type="ARBA" id="ARBA00022475"/>
    </source>
</evidence>
<name>A0A2M9CI06_9MICO</name>
<keyword evidence="3" id="KW-1003">Cell membrane</keyword>
<feature type="transmembrane region" description="Helical" evidence="7">
    <location>
        <begin position="226"/>
        <end position="247"/>
    </location>
</feature>
<gene>
    <name evidence="10" type="ORF">CLV46_1090</name>
</gene>
<evidence type="ECO:0000259" key="9">
    <source>
        <dbReference type="PROSITE" id="PS50928"/>
    </source>
</evidence>